<dbReference type="PANTHER" id="PTHR33447">
    <property type="entry name" value="GLUTATHIONE GAMMA-GLUTAMYLCYSTEINYLTRANSFERASE"/>
    <property type="match status" value="1"/>
</dbReference>
<dbReference type="InterPro" id="IPR040409">
    <property type="entry name" value="PCS-like"/>
</dbReference>
<dbReference type="GO" id="GO:0016756">
    <property type="term" value="F:glutathione gamma-glutamylcysteinyltransferase activity"/>
    <property type="evidence" value="ECO:0007669"/>
    <property type="project" value="UniProtKB-EC"/>
</dbReference>
<geneLocation type="plasmid" evidence="7">
    <name>p1</name>
</geneLocation>
<dbReference type="RefSeq" id="WP_137141736.1">
    <property type="nucleotide sequence ID" value="NZ_CP032346.1"/>
</dbReference>
<organism evidence="7 8">
    <name type="scientific">Azospirillum brasilense</name>
    <dbReference type="NCBI Taxonomy" id="192"/>
    <lineage>
        <taxon>Bacteria</taxon>
        <taxon>Pseudomonadati</taxon>
        <taxon>Pseudomonadota</taxon>
        <taxon>Alphaproteobacteria</taxon>
        <taxon>Rhodospirillales</taxon>
        <taxon>Azospirillaceae</taxon>
        <taxon>Azospirillum</taxon>
    </lineage>
</organism>
<dbReference type="InterPro" id="IPR038765">
    <property type="entry name" value="Papain-like_cys_pep_sf"/>
</dbReference>
<keyword evidence="4" id="KW-0479">Metal-binding</keyword>
<evidence type="ECO:0000256" key="5">
    <source>
        <dbReference type="SAM" id="SignalP"/>
    </source>
</evidence>
<dbReference type="GO" id="GO:0046938">
    <property type="term" value="P:phytochelatin biosynthetic process"/>
    <property type="evidence" value="ECO:0007669"/>
    <property type="project" value="InterPro"/>
</dbReference>
<keyword evidence="2" id="KW-0104">Cadmium</keyword>
<dbReference type="GO" id="GO:0010038">
    <property type="term" value="P:response to metal ion"/>
    <property type="evidence" value="ECO:0007669"/>
    <property type="project" value="InterPro"/>
</dbReference>
<name>A0A4D8R8A1_AZOBR</name>
<dbReference type="SUPFAM" id="SSF54001">
    <property type="entry name" value="Cysteine proteinases"/>
    <property type="match status" value="1"/>
</dbReference>
<dbReference type="InterPro" id="IPR007719">
    <property type="entry name" value="PCS_N"/>
</dbReference>
<dbReference type="AlphaFoldDB" id="A0A4D8R8A1"/>
<dbReference type="InterPro" id="IPR038156">
    <property type="entry name" value="PCS_N_sf"/>
</dbReference>
<dbReference type="PANTHER" id="PTHR33447:SF20">
    <property type="entry name" value="GLUTATHIONE GAMMA-GLUTAMYLCYSTEINYLTRANSFERASE"/>
    <property type="match status" value="1"/>
</dbReference>
<evidence type="ECO:0000256" key="2">
    <source>
        <dbReference type="ARBA" id="ARBA00022539"/>
    </source>
</evidence>
<evidence type="ECO:0000256" key="3">
    <source>
        <dbReference type="ARBA" id="ARBA00022679"/>
    </source>
</evidence>
<dbReference type="GO" id="GO:0046872">
    <property type="term" value="F:metal ion binding"/>
    <property type="evidence" value="ECO:0007669"/>
    <property type="project" value="UniProtKB-KW"/>
</dbReference>
<accession>A0A4D8R8A1</accession>
<gene>
    <name evidence="7" type="ORF">D3869_20810</name>
</gene>
<dbReference type="Gene3D" id="3.90.70.30">
    <property type="entry name" value="Phytochelatin synthase, N-terminal domain"/>
    <property type="match status" value="1"/>
</dbReference>
<feature type="signal peptide" evidence="5">
    <location>
        <begin position="1"/>
        <end position="25"/>
    </location>
</feature>
<dbReference type="PROSITE" id="PS51443">
    <property type="entry name" value="PCS"/>
    <property type="match status" value="1"/>
</dbReference>
<sequence length="260" mass="27961">MKAPFRSALLALCALSCLAGPPAAAQDAQSETKPKFGPDAVPMTEDRGYLRNAGAPDFWAMMPYYTAQQTGSACSVASVAMMINALRGLPPLSSNRLVTQARVLNEVDDDGWKAATAENGDGVSFADFAGLVQKSVDAFGLDATVEVFRPKDTSPETLGALRRILDENERDDSDIILLAYDQGTLTGDATVGHIAPLGAYDAETHRVLVMDVDRLWYVPYWSSDEKLLEAMVKPDRSDPTGSGLIHVRLKDARPKGRTAG</sequence>
<feature type="domain" description="Peptidase C83" evidence="6">
    <location>
        <begin position="23"/>
        <end position="252"/>
    </location>
</feature>
<dbReference type="Proteomes" id="UP000298693">
    <property type="component" value="Plasmid p1"/>
</dbReference>
<evidence type="ECO:0000259" key="6">
    <source>
        <dbReference type="PROSITE" id="PS51443"/>
    </source>
</evidence>
<evidence type="ECO:0000313" key="7">
    <source>
        <dbReference type="EMBL" id="QCO17640.1"/>
    </source>
</evidence>
<keyword evidence="3" id="KW-0808">Transferase</keyword>
<evidence type="ECO:0000313" key="8">
    <source>
        <dbReference type="Proteomes" id="UP000298693"/>
    </source>
</evidence>
<evidence type="ECO:0000256" key="1">
    <source>
        <dbReference type="ARBA" id="ARBA00012468"/>
    </source>
</evidence>
<keyword evidence="7" id="KW-0614">Plasmid</keyword>
<feature type="chain" id="PRO_5020180963" description="glutathione gamma-glutamylcysteinyltransferase" evidence="5">
    <location>
        <begin position="26"/>
        <end position="260"/>
    </location>
</feature>
<keyword evidence="5" id="KW-0732">Signal</keyword>
<dbReference type="EC" id="2.3.2.15" evidence="1"/>
<proteinExistence type="predicted"/>
<reference evidence="7 8" key="1">
    <citation type="submission" date="2018-09" db="EMBL/GenBank/DDBJ databases">
        <title>Whole genome based analysis of evolution and adaptive divergence in Indian and Brazilian strains of Azospirillum brasilense.</title>
        <authorList>
            <person name="Singh C."/>
            <person name="Tripathi A.K."/>
        </authorList>
    </citation>
    <scope>NUCLEOTIDE SEQUENCE [LARGE SCALE GENOMIC DNA]</scope>
    <source>
        <strain evidence="7 8">MTCC4039</strain>
        <plasmid evidence="7 8">p1</plasmid>
    </source>
</reference>
<evidence type="ECO:0000256" key="4">
    <source>
        <dbReference type="ARBA" id="ARBA00022723"/>
    </source>
</evidence>
<dbReference type="Pfam" id="PF05023">
    <property type="entry name" value="Phytochelatin"/>
    <property type="match status" value="1"/>
</dbReference>
<protein>
    <recommendedName>
        <fullName evidence="1">glutathione gamma-glutamylcysteinyltransferase</fullName>
        <ecNumber evidence="1">2.3.2.15</ecNumber>
    </recommendedName>
</protein>
<dbReference type="EMBL" id="CP032346">
    <property type="protein sequence ID" value="QCO17640.1"/>
    <property type="molecule type" value="Genomic_DNA"/>
</dbReference>